<dbReference type="EMBL" id="MLHN01000008">
    <property type="protein sequence ID" value="OOF50906.1"/>
    <property type="molecule type" value="Genomic_DNA"/>
</dbReference>
<keyword evidence="2" id="KW-1185">Reference proteome</keyword>
<gene>
    <name evidence="1" type="ORF">BKK54_04205</name>
</gene>
<evidence type="ECO:0000313" key="1">
    <source>
        <dbReference type="EMBL" id="OOF50906.1"/>
    </source>
</evidence>
<name>A0A1V3J6P8_9PAST</name>
<comment type="caution">
    <text evidence="1">The sequence shown here is derived from an EMBL/GenBank/DDBJ whole genome shotgun (WGS) entry which is preliminary data.</text>
</comment>
<dbReference type="Pfam" id="PF10618">
    <property type="entry name" value="Tail_tube"/>
    <property type="match status" value="1"/>
</dbReference>
<dbReference type="RefSeq" id="WP_077541838.1">
    <property type="nucleotide sequence ID" value="NZ_MLHN01000008.1"/>
</dbReference>
<evidence type="ECO:0000313" key="2">
    <source>
        <dbReference type="Proteomes" id="UP000188481"/>
    </source>
</evidence>
<dbReference type="AlphaFoldDB" id="A0A1V3J6P8"/>
<dbReference type="Proteomes" id="UP000188481">
    <property type="component" value="Unassembled WGS sequence"/>
</dbReference>
<dbReference type="InterPro" id="IPR019596">
    <property type="entry name" value="Phage_Mu_GpM_tail_tub"/>
</dbReference>
<protein>
    <submittedName>
        <fullName evidence="1">Phage tail protein</fullName>
    </submittedName>
</protein>
<dbReference type="STRING" id="1908264.BKK54_04205"/>
<reference evidence="1 2" key="1">
    <citation type="submission" date="2016-10" db="EMBL/GenBank/DDBJ databases">
        <title>Rodentibacter gen. nov. and new species.</title>
        <authorList>
            <person name="Christensen H."/>
        </authorList>
    </citation>
    <scope>NUCLEOTIDE SEQUENCE [LARGE SCALE GENOMIC DNA]</scope>
    <source>
        <strain evidence="2">ppn416</strain>
    </source>
</reference>
<sequence>MATQFQGTAIIRVNGKEYPSDNDGTLTPGGKERETVKGSRVYGYSEKPTEAMVEVTVFNCAETDVMALQNVTNATVEFETDIGQVYLLPGAWTVEAGTLSADGKIKLKMAAIECKRV</sequence>
<organism evidence="1 2">
    <name type="scientific">Rodentibacter genomosp. 1</name>
    <dbReference type="NCBI Taxonomy" id="1908264"/>
    <lineage>
        <taxon>Bacteria</taxon>
        <taxon>Pseudomonadati</taxon>
        <taxon>Pseudomonadota</taxon>
        <taxon>Gammaproteobacteria</taxon>
        <taxon>Pasteurellales</taxon>
        <taxon>Pasteurellaceae</taxon>
        <taxon>Rodentibacter</taxon>
    </lineage>
</organism>
<accession>A0A1V3J6P8</accession>
<proteinExistence type="predicted"/>